<keyword evidence="4" id="KW-1185">Reference proteome</keyword>
<feature type="compositionally biased region" description="Polar residues" evidence="2">
    <location>
        <begin position="634"/>
        <end position="647"/>
    </location>
</feature>
<feature type="compositionally biased region" description="Basic and acidic residues" evidence="2">
    <location>
        <begin position="203"/>
        <end position="214"/>
    </location>
</feature>
<organism evidence="3 4">
    <name type="scientific">Ascoidea rubescens DSM 1968</name>
    <dbReference type="NCBI Taxonomy" id="1344418"/>
    <lineage>
        <taxon>Eukaryota</taxon>
        <taxon>Fungi</taxon>
        <taxon>Dikarya</taxon>
        <taxon>Ascomycota</taxon>
        <taxon>Saccharomycotina</taxon>
        <taxon>Saccharomycetes</taxon>
        <taxon>Ascoideaceae</taxon>
        <taxon>Ascoidea</taxon>
    </lineage>
</organism>
<gene>
    <name evidence="3" type="ORF">ASCRUDRAFT_9079</name>
</gene>
<feature type="compositionally biased region" description="Low complexity" evidence="2">
    <location>
        <begin position="648"/>
        <end position="658"/>
    </location>
</feature>
<feature type="compositionally biased region" description="Polar residues" evidence="2">
    <location>
        <begin position="999"/>
        <end position="1021"/>
    </location>
</feature>
<accession>A0A1D2VE39</accession>
<keyword evidence="1" id="KW-0175">Coiled coil</keyword>
<protein>
    <submittedName>
        <fullName evidence="3">Uncharacterized protein</fullName>
    </submittedName>
</protein>
<dbReference type="Proteomes" id="UP000095038">
    <property type="component" value="Unassembled WGS sequence"/>
</dbReference>
<evidence type="ECO:0000313" key="4">
    <source>
        <dbReference type="Proteomes" id="UP000095038"/>
    </source>
</evidence>
<evidence type="ECO:0000256" key="1">
    <source>
        <dbReference type="SAM" id="Coils"/>
    </source>
</evidence>
<reference evidence="4" key="1">
    <citation type="submission" date="2016-05" db="EMBL/GenBank/DDBJ databases">
        <title>Comparative genomics of biotechnologically important yeasts.</title>
        <authorList>
            <consortium name="DOE Joint Genome Institute"/>
            <person name="Riley R."/>
            <person name="Haridas S."/>
            <person name="Wolfe K.H."/>
            <person name="Lopes M.R."/>
            <person name="Hittinger C.T."/>
            <person name="Goker M."/>
            <person name="Salamov A."/>
            <person name="Wisecaver J."/>
            <person name="Long T.M."/>
            <person name="Aerts A.L."/>
            <person name="Barry K."/>
            <person name="Choi C."/>
            <person name="Clum A."/>
            <person name="Coughlan A.Y."/>
            <person name="Deshpande S."/>
            <person name="Douglass A.P."/>
            <person name="Hanson S.J."/>
            <person name="Klenk H.-P."/>
            <person name="Labutti K."/>
            <person name="Lapidus A."/>
            <person name="Lindquist E."/>
            <person name="Lipzen A."/>
            <person name="Meier-Kolthoff J.P."/>
            <person name="Ohm R.A."/>
            <person name="Otillar R.P."/>
            <person name="Pangilinan J."/>
            <person name="Peng Y."/>
            <person name="Rokas A."/>
            <person name="Rosa C.A."/>
            <person name="Scheuner C."/>
            <person name="Sibirny A.A."/>
            <person name="Slot J.C."/>
            <person name="Stielow J.B."/>
            <person name="Sun H."/>
            <person name="Kurtzman C.P."/>
            <person name="Blackwell M."/>
            <person name="Grigoriev I.V."/>
            <person name="Jeffries T.W."/>
        </authorList>
    </citation>
    <scope>NUCLEOTIDE SEQUENCE [LARGE SCALE GENOMIC DNA]</scope>
    <source>
        <strain evidence="4">DSM 1968</strain>
    </source>
</reference>
<dbReference type="InParanoid" id="A0A1D2VE39"/>
<feature type="coiled-coil region" evidence="1">
    <location>
        <begin position="5"/>
        <end position="32"/>
    </location>
</feature>
<feature type="coiled-coil region" evidence="1">
    <location>
        <begin position="1306"/>
        <end position="1340"/>
    </location>
</feature>
<proteinExistence type="predicted"/>
<feature type="compositionally biased region" description="Basic and acidic residues" evidence="2">
    <location>
        <begin position="1179"/>
        <end position="1192"/>
    </location>
</feature>
<dbReference type="EMBL" id="KV454484">
    <property type="protein sequence ID" value="ODV59869.1"/>
    <property type="molecule type" value="Genomic_DNA"/>
</dbReference>
<feature type="region of interest" description="Disordered" evidence="2">
    <location>
        <begin position="631"/>
        <end position="669"/>
    </location>
</feature>
<feature type="region of interest" description="Disordered" evidence="2">
    <location>
        <begin position="573"/>
        <end position="597"/>
    </location>
</feature>
<feature type="region of interest" description="Disordered" evidence="2">
    <location>
        <begin position="192"/>
        <end position="214"/>
    </location>
</feature>
<dbReference type="RefSeq" id="XP_020046176.1">
    <property type="nucleotide sequence ID" value="XM_020195060.1"/>
</dbReference>
<sequence>MDLDISNYLQSLRELNDKRVREDEQLARTLEEDIRKRKSHSANFYSHYNSQYGEEDQDHDSDNSITMSVKSLDLDFNAYKKSILKDDTNSTNDSSIIKRQLTIKRSREVYTKNRRKPSSNLSFNNTFDPNINNINNNKDITNVNLQNYDDAYDEQMLNLLSPIARQLSPSKATQLNIANDGYTNNNVNINKPKINKNKPLPDIFEHSNPIDKDLSYESDKENINYKNNYNNNYNNDNNNNSNNNKNNYNNFNSNYNNDSIDFSNSPLKYQSAYNFDKIENLQKKFDESLSLLKNSQNSQNSFSKQNNSNKNSSNKLQYTIDDLDNLDNLDDLDEIRKKIDNTSFRSNYNETTVLADITSSVLRNSERRENRIKSLDLNLNDNLYPENDLNSNFNKPLTTQTRNEPPNVFFNNSIMKRLQNFSTKTNFDERNFDYQEFLEFKRKNSIKIVPEPSFPLSLSKENRKSTSFTIHSEPAANYYDQNTNNEYINEKPLILPSRIINLSDVESDSESDLENNFNKNNELNQTALKSSSEAKTNGDIEILSIDSSEESSDEKYKINPDSMDLLRKLSQRSAKITSKRKLPSPPPTSNSPSKIELPTKIISNATLNSSLSISESHLNLISKLSKKSEELLGKNNTRSTLGPTPKTSNRNLKSVNNSKKNKPESESSKLLTLLKKHDEKIKMQKKSSFKNINTKIFTPNAPDFKEDVLSNPKPKTAPKKHFIDYNSTPATKAIKEPVSQLKSGSNDFNERRNRFEKIGEPVDLPKTPQTNCKVFVNLKELPKANSDFKSKITSMSASPVRNNGFIAPKMMYRSVSPVKTDSTFNKQNSKFTSNLMNFQSSSLNEFEKSLSSKHQSNKLVSPKSRVKQAMEFYMNSTGNANSISPTMQNKDDLSNLEDKGYLNDDTPDFVARKIINTQKLNNNKLKNNFNSNEDSPFLKKTENQSLDLLQKNNFSNETGISGFTSNNTKPLNIVNPKIINYKYVAHVQKTNEDNDKRNLNQYSPGRSPQAVNSFNTPTKPHSNQIEVINLDDEDDDWSIQEISPPKPTKYKGGFISSAIQKNNSRSASPFKSNSFNKLADISYHDNSIIDTTDTLEVSPLKPKDKGFFIASAIKRTHSSRPSRNNSTVDRYIPMPTAEHALFAVAAAKAPAMKKSTANKLDFSPVDRRTYWGSPSPPKKNLESIAEKNESTKPMKKNVNRADSDEKNDWINSAMHAFPNHTQPSPNRVDSKIPSREASPTRSHIAKFNRMIDQENQEKDWLASALQKSPGKHITSLDELKNLQDTSITQSASKRFGSIKNRINNFNEINKLNEQNEENQENEAEEEVVAIQDQIVDLKAISLKKTNREQNKVLNQNFAIEMPKVSLKKVDKDVKKTTKDFNSDFPPIFAQLKKAPPSPKKVDSIPEALNQINVLRKTSIKKLRENSIPEAITKIKSLKSPKEVEKDYEELPEALEKIEKLKPAAVVEKPKEDDPEALKQLSKIGVNLFSNHIKSKVEKRKSKGSDDGLETILKTSAHKLNKIEGKQKTNETNLDEEVDWVQTARRRKSVIDIDGMVRKDESLEKGPEWVNAALSKRKSYSSIKDFGNKSKEDDNSQSIKWVAAARTRKTLPLATKNDSPSKNFAFEDEENQVEWISKAKSKKSSNDLNHLMQVENKSNNYKKNNEKVDWVDDVKSGKPIANFAKVNDTGLDSFSNNLRSPSSNNSESLISSITSSIFDMDHAMPHNYSMNSFNTSIASNIDFSTSTVDQLLVSPSRIDSIKKNLADFSNRKISKSSLPASTQRILSFRVSGKAGNPYRSDFSNISTIEDDPSNETLDLHDFVR</sequence>
<feature type="region of interest" description="Disordered" evidence="2">
    <location>
        <begin position="1168"/>
        <end position="1201"/>
    </location>
</feature>
<feature type="region of interest" description="Disordered" evidence="2">
    <location>
        <begin position="1215"/>
        <end position="1241"/>
    </location>
</feature>
<feature type="region of interest" description="Disordered" evidence="2">
    <location>
        <begin position="227"/>
        <end position="257"/>
    </location>
</feature>
<evidence type="ECO:0000313" key="3">
    <source>
        <dbReference type="EMBL" id="ODV59869.1"/>
    </source>
</evidence>
<feature type="region of interest" description="Disordered" evidence="2">
    <location>
        <begin position="703"/>
        <end position="722"/>
    </location>
</feature>
<dbReference type="GeneID" id="30968696"/>
<feature type="region of interest" description="Disordered" evidence="2">
    <location>
        <begin position="296"/>
        <end position="315"/>
    </location>
</feature>
<feature type="region of interest" description="Disordered" evidence="2">
    <location>
        <begin position="991"/>
        <end position="1021"/>
    </location>
</feature>
<name>A0A1D2VE39_9ASCO</name>
<evidence type="ECO:0000256" key="2">
    <source>
        <dbReference type="SAM" id="MobiDB-lite"/>
    </source>
</evidence>